<dbReference type="PaxDb" id="2903-EOD24635"/>
<dbReference type="PANTHER" id="PTHR12639:SF7">
    <property type="entry name" value="HTTM DOMAIN-CONTAINING PROTEIN"/>
    <property type="match status" value="1"/>
</dbReference>
<dbReference type="GO" id="GO:0008488">
    <property type="term" value="F:gamma-glutamyl carboxylase activity"/>
    <property type="evidence" value="ECO:0007669"/>
    <property type="project" value="InterPro"/>
</dbReference>
<evidence type="ECO:0000256" key="1">
    <source>
        <dbReference type="SAM" id="MobiDB-lite"/>
    </source>
</evidence>
<feature type="domain" description="HTTM" evidence="2">
    <location>
        <begin position="43"/>
        <end position="212"/>
    </location>
</feature>
<evidence type="ECO:0008006" key="6">
    <source>
        <dbReference type="Google" id="ProtNLM"/>
    </source>
</evidence>
<dbReference type="InterPro" id="IPR007782">
    <property type="entry name" value="VKG_COase"/>
</dbReference>
<dbReference type="GO" id="GO:0019842">
    <property type="term" value="F:vitamin binding"/>
    <property type="evidence" value="ECO:0007669"/>
    <property type="project" value="TreeGrafter"/>
</dbReference>
<dbReference type="InterPro" id="IPR053934">
    <property type="entry name" value="HTTM_dom"/>
</dbReference>
<evidence type="ECO:0000313" key="5">
    <source>
        <dbReference type="Proteomes" id="UP000013827"/>
    </source>
</evidence>
<dbReference type="GeneID" id="17270182"/>
<dbReference type="RefSeq" id="XP_005777064.1">
    <property type="nucleotide sequence ID" value="XM_005777007.1"/>
</dbReference>
<evidence type="ECO:0000259" key="3">
    <source>
        <dbReference type="Pfam" id="PF22777"/>
    </source>
</evidence>
<dbReference type="InterPro" id="IPR053935">
    <property type="entry name" value="VKGC_lumenal_dom"/>
</dbReference>
<name>A0A0D3JMA0_EMIH1</name>
<evidence type="ECO:0000313" key="4">
    <source>
        <dbReference type="EnsemblProtists" id="EOD24635"/>
    </source>
</evidence>
<accession>A0A0D3JMA0</accession>
<organism evidence="4 5">
    <name type="scientific">Emiliania huxleyi (strain CCMP1516)</name>
    <dbReference type="NCBI Taxonomy" id="280463"/>
    <lineage>
        <taxon>Eukaryota</taxon>
        <taxon>Haptista</taxon>
        <taxon>Haptophyta</taxon>
        <taxon>Prymnesiophyceae</taxon>
        <taxon>Isochrysidales</taxon>
        <taxon>Noelaerhabdaceae</taxon>
        <taxon>Emiliania</taxon>
    </lineage>
</organism>
<protein>
    <recommendedName>
        <fullName evidence="6">HTTM domain-containing protein</fullName>
    </recommendedName>
</protein>
<feature type="domain" description="Vitamin K-dependent gamma-carboxylase lumenal" evidence="3">
    <location>
        <begin position="260"/>
        <end position="383"/>
    </location>
</feature>
<dbReference type="KEGG" id="ehx:EMIHUDRAFT_450556"/>
<proteinExistence type="predicted"/>
<keyword evidence="5" id="KW-1185">Reference proteome</keyword>
<dbReference type="OMA" id="ILICHAT"/>
<dbReference type="Pfam" id="PF05090">
    <property type="entry name" value="HTTM"/>
    <property type="match status" value="1"/>
</dbReference>
<dbReference type="AlphaFoldDB" id="A0A0D3JMA0"/>
<dbReference type="HOGENOM" id="CLU_547959_0_0_1"/>
<sequence length="498" mass="56024">MLRRGACPADDSSVPLTPPEKTKETRRQRWCTRCLEAHAWLVQPVHASTLGMFRLLFGVVMVMQAGHFADMYEEFVQAKLLLPYPGLYWLPPIGPAAGEAMLKLNMVSAYLVSLGVCTRASTVVLCATFCYLFLQCESNHNNHYILICHATFFGSLSDWGRWASVDQLVSNWRRRPSSRAAVDEPATLPYWHLLGFQILFSIPYSYGAVAKGSVHARYLPFGVGDTWWWPWFIAWGGFAFDAGIEGRGVARRLRGRQLRLLLCFCGYFGWHLVWPLRHFVLYAPGVSWHEEGHLHAWHMKLRSKGGWAVLEAAGGRTTLYTPTSDRHLTYGQVKKAIDRPHAFLLWTTGLARLHMMAGRNLTALHPRSCFSLNSRPAAPLYAPPTANLLDFLGGYELVPPFGPSAVGRWLTSLPPSSGEDQCEHHLPYRADLMRKNMDELHTAAGLSFRSDGGGGRRSDWKLFAPNGQFAYTQKLHLVDDALADYLRRSRGVHGEGRT</sequence>
<dbReference type="EnsemblProtists" id="EOD24635">
    <property type="protein sequence ID" value="EOD24635"/>
    <property type="gene ID" value="EMIHUDRAFT_450556"/>
</dbReference>
<evidence type="ECO:0000259" key="2">
    <source>
        <dbReference type="Pfam" id="PF05090"/>
    </source>
</evidence>
<dbReference type="Pfam" id="PF22777">
    <property type="entry name" value="VKGC_lumenal_dom"/>
    <property type="match status" value="1"/>
</dbReference>
<reference evidence="4" key="2">
    <citation type="submission" date="2024-10" db="UniProtKB">
        <authorList>
            <consortium name="EnsemblProtists"/>
        </authorList>
    </citation>
    <scope>IDENTIFICATION</scope>
</reference>
<dbReference type="PANTHER" id="PTHR12639">
    <property type="entry name" value="VITAMIN K-DEPENDENT GAMMA-CARBOXYLASE"/>
    <property type="match status" value="1"/>
</dbReference>
<feature type="region of interest" description="Disordered" evidence="1">
    <location>
        <begin position="1"/>
        <end position="23"/>
    </location>
</feature>
<reference evidence="5" key="1">
    <citation type="journal article" date="2013" name="Nature">
        <title>Pan genome of the phytoplankton Emiliania underpins its global distribution.</title>
        <authorList>
            <person name="Read B.A."/>
            <person name="Kegel J."/>
            <person name="Klute M.J."/>
            <person name="Kuo A."/>
            <person name="Lefebvre S.C."/>
            <person name="Maumus F."/>
            <person name="Mayer C."/>
            <person name="Miller J."/>
            <person name="Monier A."/>
            <person name="Salamov A."/>
            <person name="Young J."/>
            <person name="Aguilar M."/>
            <person name="Claverie J.M."/>
            <person name="Frickenhaus S."/>
            <person name="Gonzalez K."/>
            <person name="Herman E.K."/>
            <person name="Lin Y.C."/>
            <person name="Napier J."/>
            <person name="Ogata H."/>
            <person name="Sarno A.F."/>
            <person name="Shmutz J."/>
            <person name="Schroeder D."/>
            <person name="de Vargas C."/>
            <person name="Verret F."/>
            <person name="von Dassow P."/>
            <person name="Valentin K."/>
            <person name="Van de Peer Y."/>
            <person name="Wheeler G."/>
            <person name="Dacks J.B."/>
            <person name="Delwiche C.F."/>
            <person name="Dyhrman S.T."/>
            <person name="Glockner G."/>
            <person name="John U."/>
            <person name="Richards T."/>
            <person name="Worden A.Z."/>
            <person name="Zhang X."/>
            <person name="Grigoriev I.V."/>
            <person name="Allen A.E."/>
            <person name="Bidle K."/>
            <person name="Borodovsky M."/>
            <person name="Bowler C."/>
            <person name="Brownlee C."/>
            <person name="Cock J.M."/>
            <person name="Elias M."/>
            <person name="Gladyshev V.N."/>
            <person name="Groth M."/>
            <person name="Guda C."/>
            <person name="Hadaegh A."/>
            <person name="Iglesias-Rodriguez M.D."/>
            <person name="Jenkins J."/>
            <person name="Jones B.M."/>
            <person name="Lawson T."/>
            <person name="Leese F."/>
            <person name="Lindquist E."/>
            <person name="Lobanov A."/>
            <person name="Lomsadze A."/>
            <person name="Malik S.B."/>
            <person name="Marsh M.E."/>
            <person name="Mackinder L."/>
            <person name="Mock T."/>
            <person name="Mueller-Roeber B."/>
            <person name="Pagarete A."/>
            <person name="Parker M."/>
            <person name="Probert I."/>
            <person name="Quesneville H."/>
            <person name="Raines C."/>
            <person name="Rensing S.A."/>
            <person name="Riano-Pachon D.M."/>
            <person name="Richier S."/>
            <person name="Rokitta S."/>
            <person name="Shiraiwa Y."/>
            <person name="Soanes D.M."/>
            <person name="van der Giezen M."/>
            <person name="Wahlund T.M."/>
            <person name="Williams B."/>
            <person name="Wilson W."/>
            <person name="Wolfe G."/>
            <person name="Wurch L.L."/>
        </authorList>
    </citation>
    <scope>NUCLEOTIDE SEQUENCE</scope>
</reference>
<dbReference type="Proteomes" id="UP000013827">
    <property type="component" value="Unassembled WGS sequence"/>
</dbReference>